<feature type="chain" id="PRO_5035290801" evidence="2">
    <location>
        <begin position="27"/>
        <end position="259"/>
    </location>
</feature>
<feature type="signal peptide" evidence="2">
    <location>
        <begin position="1"/>
        <end position="26"/>
    </location>
</feature>
<sequence>MKLTRMYWIVAISLLQITTSFNRAIAQNPSTPSSTPPVPGRQTTPGGGQQSANPPTPSPTLPDNRTRPGGSLSSPDSTCPPTKQPLTALIPPQNPVITTNATLRISFYVPYGSDTVQKGEFSLVTQDEKTRIYKTQITLSPTPGIISIDVPSEPEYALTEGQYYHWYFKLYCQGNDSSSNDLAVNGWVQRAPLTPERERQVAEFSPEVWYDSVANLRDLLQDSPEDETLQNSWETLLRSINAEELISEPFVDSATIQPN</sequence>
<dbReference type="AlphaFoldDB" id="A0A8J7DW88"/>
<protein>
    <submittedName>
        <fullName evidence="3">DUF928 domain-containing protein</fullName>
    </submittedName>
</protein>
<dbReference type="Pfam" id="PF06051">
    <property type="entry name" value="DUF928"/>
    <property type="match status" value="1"/>
</dbReference>
<feature type="compositionally biased region" description="Polar residues" evidence="1">
    <location>
        <begin position="71"/>
        <end position="85"/>
    </location>
</feature>
<keyword evidence="2" id="KW-0732">Signal</keyword>
<comment type="caution">
    <text evidence="3">The sequence shown here is derived from an EMBL/GenBank/DDBJ whole genome shotgun (WGS) entry which is preliminary data.</text>
</comment>
<organism evidence="3 4">
    <name type="scientific">Lusitaniella coriacea LEGE 07157</name>
    <dbReference type="NCBI Taxonomy" id="945747"/>
    <lineage>
        <taxon>Bacteria</taxon>
        <taxon>Bacillati</taxon>
        <taxon>Cyanobacteriota</taxon>
        <taxon>Cyanophyceae</taxon>
        <taxon>Spirulinales</taxon>
        <taxon>Lusitaniellaceae</taxon>
        <taxon>Lusitaniella</taxon>
    </lineage>
</organism>
<keyword evidence="4" id="KW-1185">Reference proteome</keyword>
<feature type="region of interest" description="Disordered" evidence="1">
    <location>
        <begin position="26"/>
        <end position="93"/>
    </location>
</feature>
<evidence type="ECO:0000256" key="1">
    <source>
        <dbReference type="SAM" id="MobiDB-lite"/>
    </source>
</evidence>
<dbReference type="RefSeq" id="WP_194029029.1">
    <property type="nucleotide sequence ID" value="NZ_JADEWZ010000010.1"/>
</dbReference>
<reference evidence="3" key="1">
    <citation type="submission" date="2020-10" db="EMBL/GenBank/DDBJ databases">
        <authorList>
            <person name="Castelo-Branco R."/>
            <person name="Eusebio N."/>
            <person name="Adriana R."/>
            <person name="Vieira A."/>
            <person name="Brugerolle De Fraissinette N."/>
            <person name="Rezende De Castro R."/>
            <person name="Schneider M.P."/>
            <person name="Vasconcelos V."/>
            <person name="Leao P.N."/>
        </authorList>
    </citation>
    <scope>NUCLEOTIDE SEQUENCE</scope>
    <source>
        <strain evidence="3">LEGE 07157</strain>
    </source>
</reference>
<gene>
    <name evidence="3" type="ORF">IQ249_08540</name>
</gene>
<dbReference type="InterPro" id="IPR010328">
    <property type="entry name" value="DUF928"/>
</dbReference>
<evidence type="ECO:0000256" key="2">
    <source>
        <dbReference type="SAM" id="SignalP"/>
    </source>
</evidence>
<dbReference type="Proteomes" id="UP000654482">
    <property type="component" value="Unassembled WGS sequence"/>
</dbReference>
<proteinExistence type="predicted"/>
<evidence type="ECO:0000313" key="4">
    <source>
        <dbReference type="Proteomes" id="UP000654482"/>
    </source>
</evidence>
<dbReference type="EMBL" id="JADEWZ010000010">
    <property type="protein sequence ID" value="MBE9115938.1"/>
    <property type="molecule type" value="Genomic_DNA"/>
</dbReference>
<evidence type="ECO:0000313" key="3">
    <source>
        <dbReference type="EMBL" id="MBE9115938.1"/>
    </source>
</evidence>
<accession>A0A8J7DW88</accession>
<name>A0A8J7DW88_9CYAN</name>